<organism evidence="9 10">
    <name type="scientific">Paraglaciecola polaris LMG 21857</name>
    <dbReference type="NCBI Taxonomy" id="1129793"/>
    <lineage>
        <taxon>Bacteria</taxon>
        <taxon>Pseudomonadati</taxon>
        <taxon>Pseudomonadota</taxon>
        <taxon>Gammaproteobacteria</taxon>
        <taxon>Alteromonadales</taxon>
        <taxon>Alteromonadaceae</taxon>
        <taxon>Paraglaciecola</taxon>
    </lineage>
</organism>
<dbReference type="PROSITE" id="PS50011">
    <property type="entry name" value="PROTEIN_KINASE_DOM"/>
    <property type="match status" value="1"/>
</dbReference>
<dbReference type="STRING" id="1129793.GPLA_1277"/>
<keyword evidence="6" id="KW-0472">Membrane</keyword>
<evidence type="ECO:0000259" key="8">
    <source>
        <dbReference type="PROSITE" id="PS51746"/>
    </source>
</evidence>
<protein>
    <submittedName>
        <fullName evidence="9">Phosphatase 2C-like protein kinase</fullName>
    </submittedName>
</protein>
<dbReference type="InterPro" id="IPR036457">
    <property type="entry name" value="PPM-type-like_dom_sf"/>
</dbReference>
<dbReference type="GO" id="GO:0004674">
    <property type="term" value="F:protein serine/threonine kinase activity"/>
    <property type="evidence" value="ECO:0007669"/>
    <property type="project" value="UniProtKB-KW"/>
</dbReference>
<dbReference type="Gene3D" id="3.30.200.20">
    <property type="entry name" value="Phosphorylase Kinase, domain 1"/>
    <property type="match status" value="1"/>
</dbReference>
<keyword evidence="6" id="KW-0812">Transmembrane</keyword>
<evidence type="ECO:0000256" key="4">
    <source>
        <dbReference type="ARBA" id="ARBA00022777"/>
    </source>
</evidence>
<keyword evidence="10" id="KW-1185">Reference proteome</keyword>
<dbReference type="Pfam" id="PF13672">
    <property type="entry name" value="PP2C_2"/>
    <property type="match status" value="1"/>
</dbReference>
<accession>K6ZPH1</accession>
<dbReference type="SMART" id="SM00331">
    <property type="entry name" value="PP2C_SIG"/>
    <property type="match status" value="1"/>
</dbReference>
<keyword evidence="2" id="KW-0808">Transferase</keyword>
<dbReference type="PANTHER" id="PTHR24351">
    <property type="entry name" value="RIBOSOMAL PROTEIN S6 KINASE"/>
    <property type="match status" value="1"/>
</dbReference>
<dbReference type="InterPro" id="IPR000719">
    <property type="entry name" value="Prot_kinase_dom"/>
</dbReference>
<dbReference type="EMBL" id="BAER01000033">
    <property type="protein sequence ID" value="GAC32192.1"/>
    <property type="molecule type" value="Genomic_DNA"/>
</dbReference>
<dbReference type="SMART" id="SM00332">
    <property type="entry name" value="PP2Cc"/>
    <property type="match status" value="1"/>
</dbReference>
<dbReference type="Pfam" id="PF00069">
    <property type="entry name" value="Pkinase"/>
    <property type="match status" value="1"/>
</dbReference>
<dbReference type="GO" id="GO:0005524">
    <property type="term" value="F:ATP binding"/>
    <property type="evidence" value="ECO:0007669"/>
    <property type="project" value="UniProtKB-KW"/>
</dbReference>
<name>K6ZPH1_9ALTE</name>
<keyword evidence="1" id="KW-0723">Serine/threonine-protein kinase</keyword>
<reference evidence="10" key="1">
    <citation type="journal article" date="2014" name="Environ. Microbiol.">
        <title>Comparative genomics of the marine bacterial genus Glaciecola reveals the high degree of genomic diversity and genomic characteristic for cold adaptation.</title>
        <authorList>
            <person name="Qin Q.L."/>
            <person name="Xie B.B."/>
            <person name="Yu Y."/>
            <person name="Shu Y.L."/>
            <person name="Rong J.C."/>
            <person name="Zhang Y.J."/>
            <person name="Zhao D.L."/>
            <person name="Chen X.L."/>
            <person name="Zhang X.Y."/>
            <person name="Chen B."/>
            <person name="Zhou B.C."/>
            <person name="Zhang Y.Z."/>
        </authorList>
    </citation>
    <scope>NUCLEOTIDE SEQUENCE [LARGE SCALE GENOMIC DNA]</scope>
    <source>
        <strain evidence="10">LMG 21857</strain>
    </source>
</reference>
<dbReference type="PROSITE" id="PS00109">
    <property type="entry name" value="PROTEIN_KINASE_TYR"/>
    <property type="match status" value="1"/>
</dbReference>
<keyword evidence="4 9" id="KW-0418">Kinase</keyword>
<dbReference type="PROSITE" id="PS51746">
    <property type="entry name" value="PPM_2"/>
    <property type="match status" value="1"/>
</dbReference>
<dbReference type="RefSeq" id="WP_007103991.1">
    <property type="nucleotide sequence ID" value="NZ_BAER01000033.1"/>
</dbReference>
<comment type="caution">
    <text evidence="9">The sequence shown here is derived from an EMBL/GenBank/DDBJ whole genome shotgun (WGS) entry which is preliminary data.</text>
</comment>
<gene>
    <name evidence="9" type="ORF">GPLA_1277</name>
</gene>
<evidence type="ECO:0000256" key="6">
    <source>
        <dbReference type="SAM" id="Phobius"/>
    </source>
</evidence>
<keyword evidence="3" id="KW-0547">Nucleotide-binding</keyword>
<dbReference type="Gene3D" id="1.10.510.10">
    <property type="entry name" value="Transferase(Phosphotransferase) domain 1"/>
    <property type="match status" value="1"/>
</dbReference>
<dbReference type="Proteomes" id="UP000006322">
    <property type="component" value="Unassembled WGS sequence"/>
</dbReference>
<dbReference type="CDD" id="cd14014">
    <property type="entry name" value="STKc_PknB_like"/>
    <property type="match status" value="1"/>
</dbReference>
<dbReference type="CDD" id="cd00143">
    <property type="entry name" value="PP2Cc"/>
    <property type="match status" value="1"/>
</dbReference>
<evidence type="ECO:0000259" key="7">
    <source>
        <dbReference type="PROSITE" id="PS50011"/>
    </source>
</evidence>
<evidence type="ECO:0000256" key="3">
    <source>
        <dbReference type="ARBA" id="ARBA00022741"/>
    </source>
</evidence>
<keyword evidence="6" id="KW-1133">Transmembrane helix</keyword>
<feature type="transmembrane region" description="Helical" evidence="6">
    <location>
        <begin position="558"/>
        <end position="579"/>
    </location>
</feature>
<evidence type="ECO:0000313" key="10">
    <source>
        <dbReference type="Proteomes" id="UP000006322"/>
    </source>
</evidence>
<dbReference type="InterPro" id="IPR008266">
    <property type="entry name" value="Tyr_kinase_AS"/>
</dbReference>
<evidence type="ECO:0000256" key="2">
    <source>
        <dbReference type="ARBA" id="ARBA00022679"/>
    </source>
</evidence>
<evidence type="ECO:0000256" key="1">
    <source>
        <dbReference type="ARBA" id="ARBA00022527"/>
    </source>
</evidence>
<dbReference type="Gene3D" id="3.60.40.10">
    <property type="entry name" value="PPM-type phosphatase domain"/>
    <property type="match status" value="1"/>
</dbReference>
<dbReference type="InterPro" id="IPR001932">
    <property type="entry name" value="PPM-type_phosphatase-like_dom"/>
</dbReference>
<proteinExistence type="predicted"/>
<evidence type="ECO:0000256" key="5">
    <source>
        <dbReference type="ARBA" id="ARBA00022840"/>
    </source>
</evidence>
<feature type="domain" description="Protein kinase" evidence="7">
    <location>
        <begin position="276"/>
        <end position="541"/>
    </location>
</feature>
<dbReference type="SUPFAM" id="SSF56112">
    <property type="entry name" value="Protein kinase-like (PK-like)"/>
    <property type="match status" value="1"/>
</dbReference>
<dbReference type="SUPFAM" id="SSF81606">
    <property type="entry name" value="PP2C-like"/>
    <property type="match status" value="1"/>
</dbReference>
<keyword evidence="5" id="KW-0067">ATP-binding</keyword>
<dbReference type="OrthoDB" id="9801841at2"/>
<evidence type="ECO:0000313" key="9">
    <source>
        <dbReference type="EMBL" id="GAC32192.1"/>
    </source>
</evidence>
<sequence>MQLAKLNVGQHSIAGLKSVNQDYCGSCCPIDSQGRLKGQVLVIADGIGSSTVSQVASKAAVNSFLQDYYATSDAWSVETSATRVMQSINAWLHGYTKQSEFRYDLEKGYVCTFSALIIKGSTAHIFHVGDARVYLLRQGGLEQLSNDHRQYAAQGQSYLSRALGMHTQLDIDYVTLPICQDDIFILCTDGVHEYLSPSDMLHNVTTGTAVEGNASANLLAEGLVQQALANGSDDNLSLQVVKVTELIKPQGKPITEALTALPLPPMLQAGQTFDGYHVIRSLHVSARSHVYLVEDQTNQQQWVLKTPSVDLSDSDEYLERFCLEEWIGRRMHNPHVLNVPASSRPKQFIYSVAEYVQGQSLRQWMTDNPKPELEAVRNIIEQIGKGLQAFHRLDMLHQDIRPENIMIDLHGTVKIIDFGSTTVAGLQEVGQGCGNNELLGTALYMAPEYFLGEVGTPSSDLFSLAVLAYHMLTGRFPYETHVSKTRTRSQQNRLIYQSVRDDDSVLPAWLDATLHKALRVDPFKRYAQLSEFIHDLRHPNADFVRKSKPPIMERNPVAFWQCVASALLISNVYFIYLFLT</sequence>
<dbReference type="AlphaFoldDB" id="K6ZPH1"/>
<dbReference type="InterPro" id="IPR011009">
    <property type="entry name" value="Kinase-like_dom_sf"/>
</dbReference>
<feature type="domain" description="PPM-type phosphatase" evidence="8">
    <location>
        <begin position="7"/>
        <end position="243"/>
    </location>
</feature>